<reference evidence="1 2" key="1">
    <citation type="submission" date="2018-04" db="EMBL/GenBank/DDBJ databases">
        <title>Genomic Encyclopedia of Archaeal and Bacterial Type Strains, Phase II (KMG-II): from individual species to whole genera.</title>
        <authorList>
            <person name="Goeker M."/>
        </authorList>
    </citation>
    <scope>NUCLEOTIDE SEQUENCE [LARGE SCALE GENOMIC DNA]</scope>
    <source>
        <strain evidence="1 2">DSM 25521</strain>
    </source>
</reference>
<evidence type="ECO:0000313" key="1">
    <source>
        <dbReference type="EMBL" id="PTM60889.1"/>
    </source>
</evidence>
<dbReference type="GO" id="GO:0032259">
    <property type="term" value="P:methylation"/>
    <property type="evidence" value="ECO:0007669"/>
    <property type="project" value="UniProtKB-KW"/>
</dbReference>
<dbReference type="AlphaFoldDB" id="A0A2T4ZG50"/>
<dbReference type="EMBL" id="PZZL01000002">
    <property type="protein sequence ID" value="PTM60889.1"/>
    <property type="molecule type" value="Genomic_DNA"/>
</dbReference>
<keyword evidence="2" id="KW-1185">Reference proteome</keyword>
<dbReference type="RefSeq" id="WP_108174827.1">
    <property type="nucleotide sequence ID" value="NZ_PZZL01000002.1"/>
</dbReference>
<protein>
    <submittedName>
        <fullName evidence="1">Methyltransferase family protein</fullName>
    </submittedName>
</protein>
<dbReference type="GO" id="GO:0008168">
    <property type="term" value="F:methyltransferase activity"/>
    <property type="evidence" value="ECO:0007669"/>
    <property type="project" value="UniProtKB-KW"/>
</dbReference>
<organism evidence="1 2">
    <name type="scientific">Phreatobacter oligotrophus</name>
    <dbReference type="NCBI Taxonomy" id="1122261"/>
    <lineage>
        <taxon>Bacteria</taxon>
        <taxon>Pseudomonadati</taxon>
        <taxon>Pseudomonadota</taxon>
        <taxon>Alphaproteobacteria</taxon>
        <taxon>Hyphomicrobiales</taxon>
        <taxon>Phreatobacteraceae</taxon>
        <taxon>Phreatobacter</taxon>
    </lineage>
</organism>
<name>A0A2T4ZG50_9HYPH</name>
<evidence type="ECO:0000313" key="2">
    <source>
        <dbReference type="Proteomes" id="UP000241808"/>
    </source>
</evidence>
<gene>
    <name evidence="1" type="ORF">C8P69_102274</name>
</gene>
<sequence>MTTASTAGYGREADHLAVQYESITFEQVHAPVLHLLPEAPGHALDIGAGTGRDAAALAARGFSVVAVEPTAELRAHGARIHAGRPITWLDDGLPDLAVLAGRAERFDLILLTAVWMHLDAAEREQAMARLADLAQPGARIVMTLRHGPIPEGRRMFEVSAAETVALASRCGLGSLFEASRPDMFGRPGVTWSVLVLSPSA</sequence>
<keyword evidence="1" id="KW-0489">Methyltransferase</keyword>
<dbReference type="CDD" id="cd02440">
    <property type="entry name" value="AdoMet_MTases"/>
    <property type="match status" value="1"/>
</dbReference>
<proteinExistence type="predicted"/>
<dbReference type="Proteomes" id="UP000241808">
    <property type="component" value="Unassembled WGS sequence"/>
</dbReference>
<dbReference type="Gene3D" id="3.40.50.150">
    <property type="entry name" value="Vaccinia Virus protein VP39"/>
    <property type="match status" value="1"/>
</dbReference>
<dbReference type="SUPFAM" id="SSF53335">
    <property type="entry name" value="S-adenosyl-L-methionine-dependent methyltransferases"/>
    <property type="match status" value="1"/>
</dbReference>
<dbReference type="OrthoDB" id="7348755at2"/>
<dbReference type="InterPro" id="IPR029063">
    <property type="entry name" value="SAM-dependent_MTases_sf"/>
</dbReference>
<dbReference type="Pfam" id="PF13489">
    <property type="entry name" value="Methyltransf_23"/>
    <property type="match status" value="1"/>
</dbReference>
<keyword evidence="1" id="KW-0808">Transferase</keyword>
<accession>A0A2T4ZG50</accession>
<comment type="caution">
    <text evidence="1">The sequence shown here is derived from an EMBL/GenBank/DDBJ whole genome shotgun (WGS) entry which is preliminary data.</text>
</comment>